<dbReference type="GO" id="GO:0003824">
    <property type="term" value="F:catalytic activity"/>
    <property type="evidence" value="ECO:0007669"/>
    <property type="project" value="UniProtKB-ARBA"/>
</dbReference>
<dbReference type="EMBL" id="CP031165">
    <property type="protein sequence ID" value="AXV05632.1"/>
    <property type="molecule type" value="Genomic_DNA"/>
</dbReference>
<reference evidence="3 4" key="1">
    <citation type="submission" date="2018-09" db="EMBL/GenBank/DDBJ databases">
        <title>Complete genome sequence of Euzebya sp. DY32-46 isolated from seawater of Pacific Ocean.</title>
        <authorList>
            <person name="Xu L."/>
            <person name="Wu Y.-H."/>
            <person name="Xu X.-W."/>
        </authorList>
    </citation>
    <scope>NUCLEOTIDE SEQUENCE [LARGE SCALE GENOMIC DNA]</scope>
    <source>
        <strain evidence="3 4">DY32-46</strain>
    </source>
</reference>
<dbReference type="Pfam" id="PF00378">
    <property type="entry name" value="ECH_1"/>
    <property type="match status" value="1"/>
</dbReference>
<dbReference type="InterPro" id="IPR051683">
    <property type="entry name" value="Enoyl-CoA_Hydratase/Isomerase"/>
</dbReference>
<feature type="region of interest" description="Disordered" evidence="2">
    <location>
        <begin position="1"/>
        <end position="22"/>
    </location>
</feature>
<dbReference type="InterPro" id="IPR014748">
    <property type="entry name" value="Enoyl-CoA_hydra_C"/>
</dbReference>
<dbReference type="InterPro" id="IPR001753">
    <property type="entry name" value="Enoyl-CoA_hydra/iso"/>
</dbReference>
<sequence>MGQRSGRLGRSDPVEGSVGLPNNRRKAASITLTPALVTPRAVWPMRSVGGANTASWIPSRMAWRNLGARSSPVRSASSRIRTMASCVTSSATARACASSSGKTRRDHSQYSTAPVSAALSSAVTTTSNRSAIAVILRPDQQTARRGLPSATMTMQTSHETLRVEVDDRGVATITMDRPEVRNAFNDTLIGELSSVAAALATDDDVRVVVLTGGGPVFSAGADLNWMGSMRDWSREENVADSRRMNGMLRSLWDLPKPLIGRVNGHAIAGGTGLTAVCDIVVAVRGAKLGLTEAVLGLAPAVISPYVVRKIGVSHARALFVTGELFDAEHAHRIGLVHQLVDDVDALDVAVADTVRRCLKAGPRAVAVAKTLPDLALDDLDLASERTPGIIAELRVSAEGQEGIAAFFEKRPASWVPQSEEK</sequence>
<gene>
    <name evidence="3" type="ORF">DVS28_a0931</name>
</gene>
<dbReference type="Gene3D" id="3.90.226.10">
    <property type="entry name" value="2-enoyl-CoA Hydratase, Chain A, domain 1"/>
    <property type="match status" value="1"/>
</dbReference>
<keyword evidence="4" id="KW-1185">Reference proteome</keyword>
<dbReference type="PANTHER" id="PTHR42964">
    <property type="entry name" value="ENOYL-COA HYDRATASE"/>
    <property type="match status" value="1"/>
</dbReference>
<protein>
    <submittedName>
        <fullName evidence="3">Methylglutaconyl-CoA hydratase</fullName>
    </submittedName>
</protein>
<dbReference type="SUPFAM" id="SSF52096">
    <property type="entry name" value="ClpP/crotonase"/>
    <property type="match status" value="1"/>
</dbReference>
<dbReference type="CDD" id="cd06558">
    <property type="entry name" value="crotonase-like"/>
    <property type="match status" value="1"/>
</dbReference>
<accession>A0A346XTT5</accession>
<dbReference type="InterPro" id="IPR029045">
    <property type="entry name" value="ClpP/crotonase-like_dom_sf"/>
</dbReference>
<dbReference type="PANTHER" id="PTHR42964:SF1">
    <property type="entry name" value="POLYKETIDE BIOSYNTHESIS ENOYL-COA HYDRATASE PKSH-RELATED"/>
    <property type="match status" value="1"/>
</dbReference>
<dbReference type="KEGG" id="euz:DVS28_a0931"/>
<dbReference type="AlphaFoldDB" id="A0A346XTT5"/>
<dbReference type="Proteomes" id="UP000264006">
    <property type="component" value="Chromosome"/>
</dbReference>
<name>A0A346XTT5_9ACTN</name>
<evidence type="ECO:0000313" key="3">
    <source>
        <dbReference type="EMBL" id="AXV05632.1"/>
    </source>
</evidence>
<evidence type="ECO:0000256" key="1">
    <source>
        <dbReference type="ARBA" id="ARBA00005254"/>
    </source>
</evidence>
<evidence type="ECO:0000313" key="4">
    <source>
        <dbReference type="Proteomes" id="UP000264006"/>
    </source>
</evidence>
<comment type="similarity">
    <text evidence="1">Belongs to the enoyl-CoA hydratase/isomerase family.</text>
</comment>
<evidence type="ECO:0000256" key="2">
    <source>
        <dbReference type="SAM" id="MobiDB-lite"/>
    </source>
</evidence>
<proteinExistence type="inferred from homology"/>
<organism evidence="3 4">
    <name type="scientific">Euzebya pacifica</name>
    <dbReference type="NCBI Taxonomy" id="1608957"/>
    <lineage>
        <taxon>Bacteria</taxon>
        <taxon>Bacillati</taxon>
        <taxon>Actinomycetota</taxon>
        <taxon>Nitriliruptoria</taxon>
        <taxon>Euzebyales</taxon>
    </lineage>
</organism>
<dbReference type="Gene3D" id="1.10.12.10">
    <property type="entry name" value="Lyase 2-enoyl-coa Hydratase, Chain A, domain 2"/>
    <property type="match status" value="1"/>
</dbReference>